<dbReference type="PANTHER" id="PTHR34145">
    <property type="entry name" value="OS02G0105600 PROTEIN"/>
    <property type="match status" value="1"/>
</dbReference>
<dbReference type="PANTHER" id="PTHR34145:SF28">
    <property type="entry name" value="F-BOX DOMAIN-CONTAINING PROTEIN"/>
    <property type="match status" value="1"/>
</dbReference>
<keyword evidence="5" id="KW-1185">Reference proteome</keyword>
<dbReference type="Gene3D" id="1.20.1280.50">
    <property type="match status" value="1"/>
</dbReference>
<dbReference type="SUPFAM" id="SSF81383">
    <property type="entry name" value="F-box domain"/>
    <property type="match status" value="1"/>
</dbReference>
<dbReference type="AlphaFoldDB" id="A0AAD7LS65"/>
<dbReference type="InterPro" id="IPR053781">
    <property type="entry name" value="F-box_AtFBL13-like"/>
</dbReference>
<feature type="domain" description="F-box/LRR-repeat protein 15/At3g58940/PEG3-like LRR" evidence="3">
    <location>
        <begin position="212"/>
        <end position="346"/>
    </location>
</feature>
<comment type="caution">
    <text evidence="4">The sequence shown here is derived from an EMBL/GenBank/DDBJ whole genome shotgun (WGS) entry which is preliminary data.</text>
</comment>
<feature type="domain" description="At1g61320/AtMIF1 LRR" evidence="2">
    <location>
        <begin position="357"/>
        <end position="453"/>
    </location>
</feature>
<dbReference type="InterPro" id="IPR055411">
    <property type="entry name" value="LRR_FXL15/At3g58940/PEG3-like"/>
</dbReference>
<dbReference type="Proteomes" id="UP001163823">
    <property type="component" value="Chromosome 7"/>
</dbReference>
<evidence type="ECO:0000259" key="1">
    <source>
        <dbReference type="Pfam" id="PF00646"/>
    </source>
</evidence>
<dbReference type="InterPro" id="IPR055357">
    <property type="entry name" value="LRR_At1g61320_AtMIF1"/>
</dbReference>
<dbReference type="KEGG" id="qsa:O6P43_018270"/>
<dbReference type="Pfam" id="PF24758">
    <property type="entry name" value="LRR_At5g56370"/>
    <property type="match status" value="1"/>
</dbReference>
<dbReference type="Gene3D" id="3.80.10.10">
    <property type="entry name" value="Ribonuclease Inhibitor"/>
    <property type="match status" value="1"/>
</dbReference>
<feature type="domain" description="F-box" evidence="1">
    <location>
        <begin position="111"/>
        <end position="151"/>
    </location>
</feature>
<dbReference type="EMBL" id="JARAOO010000007">
    <property type="protein sequence ID" value="KAJ7963137.1"/>
    <property type="molecule type" value="Genomic_DNA"/>
</dbReference>
<evidence type="ECO:0000313" key="4">
    <source>
        <dbReference type="EMBL" id="KAJ7963137.1"/>
    </source>
</evidence>
<dbReference type="InterPro" id="IPR036047">
    <property type="entry name" value="F-box-like_dom_sf"/>
</dbReference>
<dbReference type="CDD" id="cd22160">
    <property type="entry name" value="F-box_AtFBL13-like"/>
    <property type="match status" value="1"/>
</dbReference>
<proteinExistence type="predicted"/>
<dbReference type="InterPro" id="IPR001810">
    <property type="entry name" value="F-box_dom"/>
</dbReference>
<evidence type="ECO:0000259" key="2">
    <source>
        <dbReference type="Pfam" id="PF23622"/>
    </source>
</evidence>
<accession>A0AAD7LS65</accession>
<dbReference type="Pfam" id="PF23622">
    <property type="entry name" value="LRR_At1g61320_AtMIF1"/>
    <property type="match status" value="1"/>
</dbReference>
<dbReference type="InterPro" id="IPR032675">
    <property type="entry name" value="LRR_dom_sf"/>
</dbReference>
<gene>
    <name evidence="4" type="ORF">O6P43_018270</name>
</gene>
<sequence length="459" mass="53012">MREIEQTSLILIWKHRWKSKGEVSVRRKQDQENLSTMSQIVELADQDKEVSATGGDRTTFIDLNSESPGGHSESKWNVFIAVKGSSCRTEGKQDQEGLNNMDQKVALIDLISQMPDPIIHHILSLLRSAKDVARTSILSKRWRYIWYSFSVLIFDQWKILAQGRGENRRDKNQIFKDYVNNSMQVHLEQYPSIQKLVLHMTSCDLELVPHINSWISFAAEKNVKELDLHVGFKNNRCYILPQTASSAKTITGLRIFGCSLKTDNNIELPYLQKLYLRKLEIEQQIVQNLISNYPLIKDLRLIHCTGLKHLQVSHLQLDRVEVHNCNGLKQAVLNIPCLQTFWYCGKKFMSCKINSAGCRSLKRLTLEDASMTDEFFQNYLTNFPVLEKLYLNNCSTLHCIMISSPRLERLVLRECNNLVKAEMDGPNLLSIEYKGEEMLPFFSVNHLCLKDVKLFVETK</sequence>
<dbReference type="SUPFAM" id="SSF52047">
    <property type="entry name" value="RNI-like"/>
    <property type="match status" value="1"/>
</dbReference>
<evidence type="ECO:0000313" key="5">
    <source>
        <dbReference type="Proteomes" id="UP001163823"/>
    </source>
</evidence>
<reference evidence="4" key="1">
    <citation type="journal article" date="2023" name="Science">
        <title>Elucidation of the pathway for biosynthesis of saponin adjuvants from the soapbark tree.</title>
        <authorList>
            <person name="Reed J."/>
            <person name="Orme A."/>
            <person name="El-Demerdash A."/>
            <person name="Owen C."/>
            <person name="Martin L.B.B."/>
            <person name="Misra R.C."/>
            <person name="Kikuchi S."/>
            <person name="Rejzek M."/>
            <person name="Martin A.C."/>
            <person name="Harkess A."/>
            <person name="Leebens-Mack J."/>
            <person name="Louveau T."/>
            <person name="Stephenson M.J."/>
            <person name="Osbourn A."/>
        </authorList>
    </citation>
    <scope>NUCLEOTIDE SEQUENCE</scope>
    <source>
        <strain evidence="4">S10</strain>
    </source>
</reference>
<dbReference type="Pfam" id="PF00646">
    <property type="entry name" value="F-box"/>
    <property type="match status" value="1"/>
</dbReference>
<dbReference type="InterPro" id="IPR053772">
    <property type="entry name" value="At1g61320/At1g61330-like"/>
</dbReference>
<organism evidence="4 5">
    <name type="scientific">Quillaja saponaria</name>
    <name type="common">Soap bark tree</name>
    <dbReference type="NCBI Taxonomy" id="32244"/>
    <lineage>
        <taxon>Eukaryota</taxon>
        <taxon>Viridiplantae</taxon>
        <taxon>Streptophyta</taxon>
        <taxon>Embryophyta</taxon>
        <taxon>Tracheophyta</taxon>
        <taxon>Spermatophyta</taxon>
        <taxon>Magnoliopsida</taxon>
        <taxon>eudicotyledons</taxon>
        <taxon>Gunneridae</taxon>
        <taxon>Pentapetalae</taxon>
        <taxon>rosids</taxon>
        <taxon>fabids</taxon>
        <taxon>Fabales</taxon>
        <taxon>Quillajaceae</taxon>
        <taxon>Quillaja</taxon>
    </lineage>
</organism>
<evidence type="ECO:0000259" key="3">
    <source>
        <dbReference type="Pfam" id="PF24758"/>
    </source>
</evidence>
<name>A0AAD7LS65_QUISA</name>
<protein>
    <submittedName>
        <fullName evidence="4">F-box/LRR-repeat protein</fullName>
    </submittedName>
</protein>